<evidence type="ECO:0000256" key="1">
    <source>
        <dbReference type="ARBA" id="ARBA00004340"/>
    </source>
</evidence>
<dbReference type="Pfam" id="PF20147">
    <property type="entry name" value="Crinkler"/>
    <property type="match status" value="1"/>
</dbReference>
<name>A0ABN7XAT5_GIGMA</name>
<reference evidence="5 6" key="1">
    <citation type="submission" date="2021-06" db="EMBL/GenBank/DDBJ databases">
        <authorList>
            <person name="Kallberg Y."/>
            <person name="Tangrot J."/>
            <person name="Rosling A."/>
        </authorList>
    </citation>
    <scope>NUCLEOTIDE SEQUENCE [LARGE SCALE GENOMIC DNA]</scope>
    <source>
        <strain evidence="5 6">120-4 pot B 10/14</strain>
    </source>
</reference>
<feature type="non-terminal residue" evidence="5">
    <location>
        <position position="249"/>
    </location>
</feature>
<protein>
    <submittedName>
        <fullName evidence="5">29415_t:CDS:1</fullName>
    </submittedName>
</protein>
<dbReference type="Proteomes" id="UP000789901">
    <property type="component" value="Unassembled WGS sequence"/>
</dbReference>
<sequence length="249" mass="28531">VTSEKENQPQPKKSRNTITFNCLIKGSPLTHAFPIYVSVCKMTNNLSNLKDIIKVQLPPEYSDVHVHHFKLWKVNIRDDQEDELSNITLRDSDILLATRKIRYYFLDDPGEDYIHIIVEAKNSLKLEVMELKDHVKALQNQITSEKSSLSNDVQHQTNPIIARNKNINQILNIPSPSIAAQHSIFFYQSPPVILFNNIFNKFIIDLENENLPISPKVSSMLNSLIKDMSTITNVKKNASKVVKPFQKIV</sequence>
<keyword evidence="3" id="KW-0964">Secreted</keyword>
<evidence type="ECO:0000313" key="5">
    <source>
        <dbReference type="EMBL" id="CAG8852339.1"/>
    </source>
</evidence>
<feature type="domain" description="Crinkler effector protein N-terminal" evidence="4">
    <location>
        <begin position="18"/>
        <end position="119"/>
    </location>
</feature>
<gene>
    <name evidence="5" type="ORF">GMARGA_LOCUS41174</name>
</gene>
<evidence type="ECO:0000256" key="2">
    <source>
        <dbReference type="ARBA" id="ARBA00004613"/>
    </source>
</evidence>
<evidence type="ECO:0000259" key="4">
    <source>
        <dbReference type="Pfam" id="PF20147"/>
    </source>
</evidence>
<keyword evidence="6" id="KW-1185">Reference proteome</keyword>
<evidence type="ECO:0000313" key="6">
    <source>
        <dbReference type="Proteomes" id="UP000789901"/>
    </source>
</evidence>
<organism evidence="5 6">
    <name type="scientific">Gigaspora margarita</name>
    <dbReference type="NCBI Taxonomy" id="4874"/>
    <lineage>
        <taxon>Eukaryota</taxon>
        <taxon>Fungi</taxon>
        <taxon>Fungi incertae sedis</taxon>
        <taxon>Mucoromycota</taxon>
        <taxon>Glomeromycotina</taxon>
        <taxon>Glomeromycetes</taxon>
        <taxon>Diversisporales</taxon>
        <taxon>Gigasporaceae</taxon>
        <taxon>Gigaspora</taxon>
    </lineage>
</organism>
<dbReference type="EMBL" id="CAJVQB010111051">
    <property type="protein sequence ID" value="CAG8852339.1"/>
    <property type="molecule type" value="Genomic_DNA"/>
</dbReference>
<comment type="caution">
    <text evidence="5">The sequence shown here is derived from an EMBL/GenBank/DDBJ whole genome shotgun (WGS) entry which is preliminary data.</text>
</comment>
<dbReference type="InterPro" id="IPR045379">
    <property type="entry name" value="Crinkler_N"/>
</dbReference>
<evidence type="ECO:0000256" key="3">
    <source>
        <dbReference type="ARBA" id="ARBA00022525"/>
    </source>
</evidence>
<comment type="subcellular location">
    <subcellularLocation>
        <location evidence="1">Host cell</location>
    </subcellularLocation>
    <subcellularLocation>
        <location evidence="2">Secreted</location>
    </subcellularLocation>
</comment>
<proteinExistence type="predicted"/>
<accession>A0ABN7XAT5</accession>
<feature type="non-terminal residue" evidence="5">
    <location>
        <position position="1"/>
    </location>
</feature>